<dbReference type="RefSeq" id="WP_047896480.1">
    <property type="nucleotide sequence ID" value="NZ_AEJF01000195.1"/>
</dbReference>
<accession>A0A0J1CMD4</accession>
<dbReference type="Gene3D" id="3.30.70.100">
    <property type="match status" value="1"/>
</dbReference>
<dbReference type="SUPFAM" id="SSF54909">
    <property type="entry name" value="Dimeric alpha+beta barrel"/>
    <property type="match status" value="1"/>
</dbReference>
<dbReference type="AlphaFoldDB" id="A0A0J1CMD4"/>
<dbReference type="OrthoDB" id="516779at2"/>
<name>A0A0J1CMD4_9BURK</name>
<dbReference type="Pfam" id="PF07045">
    <property type="entry name" value="DUF1330"/>
    <property type="match status" value="1"/>
</dbReference>
<dbReference type="PATRIC" id="fig|908627.4.peg.7451"/>
<dbReference type="EMBL" id="AEJF01000195">
    <property type="protein sequence ID" value="KLU21945.1"/>
    <property type="molecule type" value="Genomic_DNA"/>
</dbReference>
<evidence type="ECO:0000313" key="3">
    <source>
        <dbReference type="Proteomes" id="UP000035963"/>
    </source>
</evidence>
<evidence type="ECO:0000313" key="2">
    <source>
        <dbReference type="EMBL" id="KLU21945.1"/>
    </source>
</evidence>
<evidence type="ECO:0000259" key="1">
    <source>
        <dbReference type="Pfam" id="PF07045"/>
    </source>
</evidence>
<dbReference type="PANTHER" id="PTHR41521:SF4">
    <property type="entry name" value="BLR0684 PROTEIN"/>
    <property type="match status" value="1"/>
</dbReference>
<dbReference type="InterPro" id="IPR010753">
    <property type="entry name" value="DUF1330"/>
</dbReference>
<gene>
    <name evidence="2" type="ORF">EOS_33320</name>
</gene>
<feature type="domain" description="DUF1330" evidence="1">
    <location>
        <begin position="4"/>
        <end position="87"/>
    </location>
</feature>
<proteinExistence type="predicted"/>
<keyword evidence="3" id="KW-1185">Reference proteome</keyword>
<comment type="caution">
    <text evidence="2">The sequence shown here is derived from an EMBL/GenBank/DDBJ whole genome shotgun (WGS) entry which is preliminary data.</text>
</comment>
<organism evidence="2 3">
    <name type="scientific">Caballeronia mineralivorans PML1(12)</name>
    <dbReference type="NCBI Taxonomy" id="908627"/>
    <lineage>
        <taxon>Bacteria</taxon>
        <taxon>Pseudomonadati</taxon>
        <taxon>Pseudomonadota</taxon>
        <taxon>Betaproteobacteria</taxon>
        <taxon>Burkholderiales</taxon>
        <taxon>Burkholderiaceae</taxon>
        <taxon>Caballeronia</taxon>
    </lineage>
</organism>
<reference evidence="2 3" key="1">
    <citation type="journal article" date="2015" name="Genome Announc.">
        <title>Draft Genome Sequence of Burkholderia sp. Strain PML1(12), an Ectomycorrhizosphere-Inhabiting Bacterium with Effective Mineral-Weathering Ability.</title>
        <authorList>
            <person name="Uroz S."/>
            <person name="Oger P."/>
        </authorList>
    </citation>
    <scope>NUCLEOTIDE SEQUENCE [LARGE SCALE GENOMIC DNA]</scope>
    <source>
        <strain evidence="3">PML1(12)</strain>
    </source>
</reference>
<sequence length="88" mass="9539">MSANVSGPEKFAAYQPLSMQAIEAYGGKFLVRGEQSEALEGPMCPPSVVLECASYETAKKWYHSAQYEAVRHVRAGAAELNMMVVVGL</sequence>
<dbReference type="PANTHER" id="PTHR41521">
    <property type="match status" value="1"/>
</dbReference>
<dbReference type="Proteomes" id="UP000035963">
    <property type="component" value="Unassembled WGS sequence"/>
</dbReference>
<protein>
    <recommendedName>
        <fullName evidence="1">DUF1330 domain-containing protein</fullName>
    </recommendedName>
</protein>
<dbReference type="InterPro" id="IPR011008">
    <property type="entry name" value="Dimeric_a/b-barrel"/>
</dbReference>